<keyword evidence="14" id="KW-1185">Reference proteome</keyword>
<feature type="domain" description="Prephenate dehydratase" evidence="11">
    <location>
        <begin position="3"/>
        <end position="182"/>
    </location>
</feature>
<dbReference type="InterPro" id="IPR036979">
    <property type="entry name" value="CM_dom_sf"/>
</dbReference>
<dbReference type="FunFam" id="3.30.70.260:FF:000012">
    <property type="entry name" value="Prephenate dehydratase"/>
    <property type="match status" value="1"/>
</dbReference>
<evidence type="ECO:0000313" key="14">
    <source>
        <dbReference type="Proteomes" id="UP000037175"/>
    </source>
</evidence>
<keyword evidence="7" id="KW-0456">Lyase</keyword>
<accession>A0A0L6VZU8</accession>
<dbReference type="InterPro" id="IPR002912">
    <property type="entry name" value="ACT_dom"/>
</dbReference>
<evidence type="ECO:0000259" key="10">
    <source>
        <dbReference type="PROSITE" id="PS51168"/>
    </source>
</evidence>
<gene>
    <name evidence="13" type="ORF">Tfer_2680</name>
</gene>
<dbReference type="SUPFAM" id="SSF48600">
    <property type="entry name" value="Chorismate mutase II"/>
    <property type="match status" value="1"/>
</dbReference>
<dbReference type="InterPro" id="IPR018528">
    <property type="entry name" value="Preph_deHydtase_CS"/>
</dbReference>
<evidence type="ECO:0000256" key="4">
    <source>
        <dbReference type="ARBA" id="ARBA00022605"/>
    </source>
</evidence>
<dbReference type="GO" id="GO:0046417">
    <property type="term" value="P:chorismate metabolic process"/>
    <property type="evidence" value="ECO:0007669"/>
    <property type="project" value="InterPro"/>
</dbReference>
<evidence type="ECO:0000259" key="11">
    <source>
        <dbReference type="PROSITE" id="PS51171"/>
    </source>
</evidence>
<evidence type="ECO:0000313" key="13">
    <source>
        <dbReference type="EMBL" id="KNZ68795.1"/>
    </source>
</evidence>
<keyword evidence="6" id="KW-0584">Phenylalanine biosynthesis</keyword>
<evidence type="ECO:0000259" key="12">
    <source>
        <dbReference type="PROSITE" id="PS51671"/>
    </source>
</evidence>
<dbReference type="PROSITE" id="PS51671">
    <property type="entry name" value="ACT"/>
    <property type="match status" value="1"/>
</dbReference>
<dbReference type="Pfam" id="PF00800">
    <property type="entry name" value="PDT"/>
    <property type="match status" value="1"/>
</dbReference>
<feature type="coiled-coil region" evidence="9">
    <location>
        <begin position="288"/>
        <end position="342"/>
    </location>
</feature>
<feature type="domain" description="Chorismate mutase" evidence="10">
    <location>
        <begin position="282"/>
        <end position="372"/>
    </location>
</feature>
<protein>
    <recommendedName>
        <fullName evidence="3">Prephenate dehydratase</fullName>
        <ecNumber evidence="2">4.2.1.51</ecNumber>
    </recommendedName>
</protein>
<comment type="pathway">
    <text evidence="1">Amino-acid biosynthesis; L-phenylalanine biosynthesis; phenylpyruvate from prephenate: step 1/1.</text>
</comment>
<dbReference type="InterPro" id="IPR045865">
    <property type="entry name" value="ACT-like_dom_sf"/>
</dbReference>
<evidence type="ECO:0000256" key="6">
    <source>
        <dbReference type="ARBA" id="ARBA00023222"/>
    </source>
</evidence>
<dbReference type="SUPFAM" id="SSF55021">
    <property type="entry name" value="ACT-like"/>
    <property type="match status" value="1"/>
</dbReference>
<dbReference type="PROSITE" id="PS51168">
    <property type="entry name" value="CHORISMATE_MUT_2"/>
    <property type="match status" value="1"/>
</dbReference>
<organism evidence="13 14">
    <name type="scientific">Thermincola ferriacetica</name>
    <dbReference type="NCBI Taxonomy" id="281456"/>
    <lineage>
        <taxon>Bacteria</taxon>
        <taxon>Bacillati</taxon>
        <taxon>Bacillota</taxon>
        <taxon>Clostridia</taxon>
        <taxon>Eubacteriales</taxon>
        <taxon>Thermincolaceae</taxon>
        <taxon>Thermincola</taxon>
    </lineage>
</organism>
<evidence type="ECO:0000256" key="1">
    <source>
        <dbReference type="ARBA" id="ARBA00004741"/>
    </source>
</evidence>
<dbReference type="PROSITE" id="PS51171">
    <property type="entry name" value="PREPHENATE_DEHYDR_3"/>
    <property type="match status" value="1"/>
</dbReference>
<feature type="domain" description="ACT" evidence="12">
    <location>
        <begin position="194"/>
        <end position="271"/>
    </location>
</feature>
<dbReference type="InterPro" id="IPR002701">
    <property type="entry name" value="CM_II_prokaryot"/>
</dbReference>
<dbReference type="PROSITE" id="PS00857">
    <property type="entry name" value="PREPHENATE_DEHYDR_1"/>
    <property type="match status" value="1"/>
</dbReference>
<dbReference type="InterPro" id="IPR001086">
    <property type="entry name" value="Preph_deHydtase"/>
</dbReference>
<dbReference type="Gene3D" id="3.30.70.260">
    <property type="match status" value="1"/>
</dbReference>
<dbReference type="SMART" id="SM00830">
    <property type="entry name" value="CM_2"/>
    <property type="match status" value="1"/>
</dbReference>
<dbReference type="GO" id="GO:0004664">
    <property type="term" value="F:prephenate dehydratase activity"/>
    <property type="evidence" value="ECO:0007669"/>
    <property type="project" value="UniProtKB-EC"/>
</dbReference>
<dbReference type="CDD" id="cd04905">
    <property type="entry name" value="ACT_CM-PDT"/>
    <property type="match status" value="1"/>
</dbReference>
<dbReference type="EMBL" id="LGTE01000022">
    <property type="protein sequence ID" value="KNZ68795.1"/>
    <property type="molecule type" value="Genomic_DNA"/>
</dbReference>
<keyword evidence="4" id="KW-0028">Amino-acid biosynthesis</keyword>
<dbReference type="Pfam" id="PF01842">
    <property type="entry name" value="ACT"/>
    <property type="match status" value="1"/>
</dbReference>
<dbReference type="GO" id="GO:0005737">
    <property type="term" value="C:cytoplasm"/>
    <property type="evidence" value="ECO:0007669"/>
    <property type="project" value="TreeGrafter"/>
</dbReference>
<dbReference type="CDD" id="cd13633">
    <property type="entry name" value="PBP2_Sa-PDT_like"/>
    <property type="match status" value="1"/>
</dbReference>
<dbReference type="NCBIfam" id="NF008865">
    <property type="entry name" value="PRK11898.1"/>
    <property type="match status" value="1"/>
</dbReference>
<evidence type="ECO:0000256" key="8">
    <source>
        <dbReference type="ARBA" id="ARBA00047848"/>
    </source>
</evidence>
<keyword evidence="5" id="KW-0057">Aromatic amino acid biosynthesis</keyword>
<dbReference type="Gene3D" id="1.20.59.10">
    <property type="entry name" value="Chorismate mutase"/>
    <property type="match status" value="1"/>
</dbReference>
<evidence type="ECO:0000256" key="2">
    <source>
        <dbReference type="ARBA" id="ARBA00013147"/>
    </source>
</evidence>
<dbReference type="PROSITE" id="PS00858">
    <property type="entry name" value="PREPHENATE_DEHYDR_2"/>
    <property type="match status" value="1"/>
</dbReference>
<dbReference type="RefSeq" id="WP_052218693.1">
    <property type="nucleotide sequence ID" value="NZ_LGTE01000022.1"/>
</dbReference>
<reference evidence="14" key="1">
    <citation type="submission" date="2015-07" db="EMBL/GenBank/DDBJ databases">
        <title>Complete Genome of Thermincola ferriacetica strain Z-0001T.</title>
        <authorList>
            <person name="Lusk B."/>
            <person name="Badalamenti J.P."/>
            <person name="Parameswaran P."/>
            <person name="Bond D.R."/>
            <person name="Torres C.I."/>
        </authorList>
    </citation>
    <scope>NUCLEOTIDE SEQUENCE [LARGE SCALE GENOMIC DNA]</scope>
    <source>
        <strain evidence="14">Z-0001</strain>
    </source>
</reference>
<dbReference type="PANTHER" id="PTHR21022">
    <property type="entry name" value="PREPHENATE DEHYDRATASE P PROTEIN"/>
    <property type="match status" value="1"/>
</dbReference>
<name>A0A0L6VZU8_9FIRM</name>
<sequence>MIKIGYLGPKGTYTEKAAEKYFTGIDKEMRAYRTLPELFSAVKSGEIDKAVAPIENSVEGSVNQTLDLLAQEKGVAIQGEIILTIKHALMAKPGVKVNEITKVISHGQALAQCSRFLETFLPDAALVEAVSTAEAAVQIVNSDQPWAVIGNPDIGEIYSLNILEYDIQNCTANRTRFVILGQSGQPITNANKTSILISITDRPGGLYQVLKEFALVNINLTKIESRPAKNKLGNYIFFIDFMGNPADGLVEKCLNRVREMTAEFRILGIYKGAETAYSYSVEKSVLNLEQVREDIDIIDRQIVELLAMRTQLVKIIADLKGAHQKIRDRKREEQILERLTAEARKKGVSPKLIKELYNLLFTHFVGLQKIRRQRGKAYRQVSTKQLP</sequence>
<evidence type="ECO:0000256" key="5">
    <source>
        <dbReference type="ARBA" id="ARBA00023141"/>
    </source>
</evidence>
<comment type="catalytic activity">
    <reaction evidence="8">
        <text>prephenate + H(+) = 3-phenylpyruvate + CO2 + H2O</text>
        <dbReference type="Rhea" id="RHEA:21648"/>
        <dbReference type="ChEBI" id="CHEBI:15377"/>
        <dbReference type="ChEBI" id="CHEBI:15378"/>
        <dbReference type="ChEBI" id="CHEBI:16526"/>
        <dbReference type="ChEBI" id="CHEBI:18005"/>
        <dbReference type="ChEBI" id="CHEBI:29934"/>
        <dbReference type="EC" id="4.2.1.51"/>
    </reaction>
</comment>
<dbReference type="Proteomes" id="UP000037175">
    <property type="component" value="Unassembled WGS sequence"/>
</dbReference>
<dbReference type="Gene3D" id="3.40.190.10">
    <property type="entry name" value="Periplasmic binding protein-like II"/>
    <property type="match status" value="2"/>
</dbReference>
<dbReference type="AlphaFoldDB" id="A0A0L6VZU8"/>
<dbReference type="SUPFAM" id="SSF53850">
    <property type="entry name" value="Periplasmic binding protein-like II"/>
    <property type="match status" value="1"/>
</dbReference>
<evidence type="ECO:0000256" key="7">
    <source>
        <dbReference type="ARBA" id="ARBA00023239"/>
    </source>
</evidence>
<dbReference type="PANTHER" id="PTHR21022:SF19">
    <property type="entry name" value="PREPHENATE DEHYDRATASE-RELATED"/>
    <property type="match status" value="1"/>
</dbReference>
<evidence type="ECO:0000256" key="3">
    <source>
        <dbReference type="ARBA" id="ARBA00021872"/>
    </source>
</evidence>
<dbReference type="UniPathway" id="UPA00121">
    <property type="reaction ID" value="UER00345"/>
</dbReference>
<dbReference type="Pfam" id="PF01817">
    <property type="entry name" value="CM_2"/>
    <property type="match status" value="1"/>
</dbReference>
<keyword evidence="9" id="KW-0175">Coiled coil</keyword>
<dbReference type="InterPro" id="IPR036263">
    <property type="entry name" value="Chorismate_II_sf"/>
</dbReference>
<comment type="caution">
    <text evidence="13">The sequence shown here is derived from an EMBL/GenBank/DDBJ whole genome shotgun (WGS) entry which is preliminary data.</text>
</comment>
<dbReference type="GO" id="GO:0009094">
    <property type="term" value="P:L-phenylalanine biosynthetic process"/>
    <property type="evidence" value="ECO:0007669"/>
    <property type="project" value="UniProtKB-UniPathway"/>
</dbReference>
<dbReference type="EC" id="4.2.1.51" evidence="2"/>
<dbReference type="GO" id="GO:0004106">
    <property type="term" value="F:chorismate mutase activity"/>
    <property type="evidence" value="ECO:0007669"/>
    <property type="project" value="InterPro"/>
</dbReference>
<dbReference type="PATRIC" id="fig|281456.6.peg.2791"/>
<proteinExistence type="predicted"/>
<evidence type="ECO:0000256" key="9">
    <source>
        <dbReference type="SAM" id="Coils"/>
    </source>
</evidence>